<gene>
    <name evidence="2" type="ORF">PBAH0796_LOCUS6370</name>
</gene>
<sequence length="108" mass="11903">MVKWARNLIKTLAQYQTSTSKNGMFAYLSQNSSRCRGPSDQALAQATSRSVNWVAEKRGGQSPSAGSQAGSLHTPGQRSAHRSACMLQRSSPPRLGRRFTRFYVQLEA</sequence>
<name>A0A7S0A266_9DINO</name>
<protein>
    <submittedName>
        <fullName evidence="2">Uncharacterized protein</fullName>
    </submittedName>
</protein>
<evidence type="ECO:0000313" key="2">
    <source>
        <dbReference type="EMBL" id="CAD8351003.1"/>
    </source>
</evidence>
<proteinExistence type="predicted"/>
<dbReference type="EMBL" id="HBEG01010806">
    <property type="protein sequence ID" value="CAD8351003.1"/>
    <property type="molecule type" value="Transcribed_RNA"/>
</dbReference>
<evidence type="ECO:0000256" key="1">
    <source>
        <dbReference type="SAM" id="MobiDB-lite"/>
    </source>
</evidence>
<reference evidence="2" key="1">
    <citation type="submission" date="2021-01" db="EMBL/GenBank/DDBJ databases">
        <authorList>
            <person name="Corre E."/>
            <person name="Pelletier E."/>
            <person name="Niang G."/>
            <person name="Scheremetjew M."/>
            <person name="Finn R."/>
            <person name="Kale V."/>
            <person name="Holt S."/>
            <person name="Cochrane G."/>
            <person name="Meng A."/>
            <person name="Brown T."/>
            <person name="Cohen L."/>
        </authorList>
    </citation>
    <scope>NUCLEOTIDE SEQUENCE</scope>
    <source>
        <strain evidence="2">Pbaha01</strain>
    </source>
</reference>
<organism evidence="2">
    <name type="scientific">Pyrodinium bahamense</name>
    <dbReference type="NCBI Taxonomy" id="73915"/>
    <lineage>
        <taxon>Eukaryota</taxon>
        <taxon>Sar</taxon>
        <taxon>Alveolata</taxon>
        <taxon>Dinophyceae</taxon>
        <taxon>Gonyaulacales</taxon>
        <taxon>Pyrocystaceae</taxon>
        <taxon>Pyrodinium</taxon>
    </lineage>
</organism>
<dbReference type="AlphaFoldDB" id="A0A7S0A266"/>
<feature type="region of interest" description="Disordered" evidence="1">
    <location>
        <begin position="56"/>
        <end position="91"/>
    </location>
</feature>
<accession>A0A7S0A266</accession>
<feature type="compositionally biased region" description="Low complexity" evidence="1">
    <location>
        <begin position="60"/>
        <end position="71"/>
    </location>
</feature>